<dbReference type="Pfam" id="PF00668">
    <property type="entry name" value="Condensation"/>
    <property type="match status" value="1"/>
</dbReference>
<dbReference type="SUPFAM" id="SSF52777">
    <property type="entry name" value="CoA-dependent acyltransferases"/>
    <property type="match status" value="2"/>
</dbReference>
<gene>
    <name evidence="4" type="primary">LOC100367622</name>
</gene>
<organism evidence="3 4">
    <name type="scientific">Saccoglossus kowalevskii</name>
    <name type="common">Acorn worm</name>
    <dbReference type="NCBI Taxonomy" id="10224"/>
    <lineage>
        <taxon>Eukaryota</taxon>
        <taxon>Metazoa</taxon>
        <taxon>Hemichordata</taxon>
        <taxon>Enteropneusta</taxon>
        <taxon>Harrimaniidae</taxon>
        <taxon>Saccoglossus</taxon>
    </lineage>
</organism>
<dbReference type="GeneID" id="100367622"/>
<dbReference type="InterPro" id="IPR001242">
    <property type="entry name" value="Condensation_dom"/>
</dbReference>
<dbReference type="InterPro" id="IPR052058">
    <property type="entry name" value="Alcohol_O-acetyltransferase"/>
</dbReference>
<feature type="transmembrane region" description="Helical" evidence="1">
    <location>
        <begin position="6"/>
        <end position="22"/>
    </location>
</feature>
<keyword evidence="1" id="KW-0812">Transmembrane</keyword>
<keyword evidence="1" id="KW-0472">Membrane</keyword>
<evidence type="ECO:0000313" key="3">
    <source>
        <dbReference type="Proteomes" id="UP000694865"/>
    </source>
</evidence>
<evidence type="ECO:0000313" key="4">
    <source>
        <dbReference type="RefSeq" id="XP_002736411.1"/>
    </source>
</evidence>
<feature type="domain" description="Condensation" evidence="2">
    <location>
        <begin position="266"/>
        <end position="490"/>
    </location>
</feature>
<dbReference type="RefSeq" id="XP_002736411.1">
    <property type="nucleotide sequence ID" value="XM_002736365.1"/>
</dbReference>
<reference evidence="4" key="1">
    <citation type="submission" date="2025-08" db="UniProtKB">
        <authorList>
            <consortium name="RefSeq"/>
        </authorList>
    </citation>
    <scope>IDENTIFICATION</scope>
    <source>
        <tissue evidence="4">Testes</tissue>
    </source>
</reference>
<dbReference type="Gene3D" id="3.30.559.30">
    <property type="entry name" value="Nonribosomal peptide synthetase, condensation domain"/>
    <property type="match status" value="1"/>
</dbReference>
<dbReference type="PANTHER" id="PTHR28037:SF1">
    <property type="entry name" value="ALCOHOL O-ACETYLTRANSFERASE 1-RELATED"/>
    <property type="match status" value="1"/>
</dbReference>
<sequence>MDYILPITSLLMIFLLSAYKWVRRMRKRTEGRVPIVSGGRKLSDNEMLYSDLHDLGICIVSNAIFIESNIQLTEDMLRKAAIMIRKRHPLLRMRIVDVIDSNGFVQKFFQPVEKEIIDVKTITADDWIEVHSDEMSMPFNAQKGPLWRMRLLNNHVSATTTDGVHTSILILTFHHSIIDGNTAMRFVDELLDGLNSVVDGKYYIPESLPLYPSMEDTIEIPDMRWWHILCHLIDMGKKSVFKSSNPYIDRFGLEIIRNPDVHPATKIIPIEFSKLETTLIKTYSTTHGATVNGVLLAAALIAMARIINGGKSGKDMNLKIGFPSNVRNMCMPHVDAKDMLGIYTFMDFMNTDVSCSIDDSSSFGSFASSLTKTTHAMIRRKDGQRILQFASMIYDLGISVKQLPADSFDAATVLSNLGNLQYLTKEKPRAFEITHSYRATSSDKGNVFSNYVATIHGRLCWTVAYETDVVSEEQAKTFGDMVVEILTNMCINNQH</sequence>
<dbReference type="Proteomes" id="UP000694865">
    <property type="component" value="Unplaced"/>
</dbReference>
<proteinExistence type="predicted"/>
<dbReference type="PANTHER" id="PTHR28037">
    <property type="entry name" value="ALCOHOL O-ACETYLTRANSFERASE 1-RELATED"/>
    <property type="match status" value="1"/>
</dbReference>
<evidence type="ECO:0000259" key="2">
    <source>
        <dbReference type="Pfam" id="PF00668"/>
    </source>
</evidence>
<protein>
    <submittedName>
        <fullName evidence="4">Uncharacterized protein LOC100367622</fullName>
    </submittedName>
</protein>
<dbReference type="InterPro" id="IPR023213">
    <property type="entry name" value="CAT-like_dom_sf"/>
</dbReference>
<dbReference type="Gene3D" id="3.30.559.10">
    <property type="entry name" value="Chloramphenicol acetyltransferase-like domain"/>
    <property type="match status" value="1"/>
</dbReference>
<name>A0ABM0GSH9_SACKO</name>
<accession>A0ABM0GSH9</accession>
<keyword evidence="1" id="KW-1133">Transmembrane helix</keyword>
<evidence type="ECO:0000256" key="1">
    <source>
        <dbReference type="SAM" id="Phobius"/>
    </source>
</evidence>
<keyword evidence="3" id="KW-1185">Reference proteome</keyword>